<keyword evidence="6" id="KW-1185">Reference proteome</keyword>
<dbReference type="InterPro" id="IPR025615">
    <property type="entry name" value="TILa_dom"/>
</dbReference>
<feature type="region of interest" description="Disordered" evidence="3">
    <location>
        <begin position="955"/>
        <end position="983"/>
    </location>
</feature>
<evidence type="ECO:0000256" key="1">
    <source>
        <dbReference type="ARBA" id="ARBA00023157"/>
    </source>
</evidence>
<dbReference type="InterPro" id="IPR050780">
    <property type="entry name" value="Mucin_vWF_Thrombospondin_sf"/>
</dbReference>
<gene>
    <name evidence="5" type="ORF">GDO81_029072</name>
</gene>
<dbReference type="InterPro" id="IPR002919">
    <property type="entry name" value="TIL_dom"/>
</dbReference>
<protein>
    <recommendedName>
        <fullName evidence="4">VWFD domain-containing protein</fullName>
    </recommendedName>
</protein>
<dbReference type="SUPFAM" id="SSF57603">
    <property type="entry name" value="FnI-like domain"/>
    <property type="match status" value="1"/>
</dbReference>
<evidence type="ECO:0000259" key="4">
    <source>
        <dbReference type="PROSITE" id="PS51233"/>
    </source>
</evidence>
<keyword evidence="1" id="KW-1015">Disulfide bond</keyword>
<dbReference type="CDD" id="cd19941">
    <property type="entry name" value="TIL"/>
    <property type="match status" value="2"/>
</dbReference>
<feature type="region of interest" description="Disordered" evidence="3">
    <location>
        <begin position="476"/>
        <end position="495"/>
    </location>
</feature>
<evidence type="ECO:0000256" key="2">
    <source>
        <dbReference type="ARBA" id="ARBA00023180"/>
    </source>
</evidence>
<feature type="domain" description="VWFD" evidence="4">
    <location>
        <begin position="1034"/>
        <end position="1114"/>
    </location>
</feature>
<feature type="domain" description="VWFD" evidence="4">
    <location>
        <begin position="299"/>
        <end position="479"/>
    </location>
</feature>
<evidence type="ECO:0000313" key="6">
    <source>
        <dbReference type="Proteomes" id="UP000824782"/>
    </source>
</evidence>
<name>A0AAV6Z699_ENGPU</name>
<dbReference type="GO" id="GO:0005615">
    <property type="term" value="C:extracellular space"/>
    <property type="evidence" value="ECO:0007669"/>
    <property type="project" value="TreeGrafter"/>
</dbReference>
<dbReference type="InterPro" id="IPR001846">
    <property type="entry name" value="VWF_type-D"/>
</dbReference>
<feature type="non-terminal residue" evidence="5">
    <location>
        <position position="1114"/>
    </location>
</feature>
<dbReference type="PANTHER" id="PTHR11339:SF374">
    <property type="entry name" value="ZONADHESIN"/>
    <property type="match status" value="1"/>
</dbReference>
<dbReference type="SMART" id="SM00832">
    <property type="entry name" value="C8"/>
    <property type="match status" value="3"/>
</dbReference>
<feature type="domain" description="VWFD" evidence="4">
    <location>
        <begin position="1"/>
        <end position="90"/>
    </location>
</feature>
<dbReference type="Pfam" id="PF01826">
    <property type="entry name" value="TIL"/>
    <property type="match status" value="2"/>
</dbReference>
<feature type="domain" description="VWFD" evidence="4">
    <location>
        <begin position="688"/>
        <end position="862"/>
    </location>
</feature>
<dbReference type="GO" id="GO:0031012">
    <property type="term" value="C:extracellular matrix"/>
    <property type="evidence" value="ECO:0007669"/>
    <property type="project" value="TreeGrafter"/>
</dbReference>
<dbReference type="FunFam" id="2.10.25.10:FF:000055">
    <property type="entry name" value="alpha-tectorin isoform X1"/>
    <property type="match status" value="2"/>
</dbReference>
<dbReference type="EMBL" id="WNYA01007603">
    <property type="protein sequence ID" value="KAG8541438.1"/>
    <property type="molecule type" value="Genomic_DNA"/>
</dbReference>
<evidence type="ECO:0000313" key="5">
    <source>
        <dbReference type="EMBL" id="KAG8541438.1"/>
    </source>
</evidence>
<dbReference type="InterPro" id="IPR036084">
    <property type="entry name" value="Ser_inhib-like_sf"/>
</dbReference>
<dbReference type="Gene3D" id="2.10.25.10">
    <property type="entry name" value="Laminin"/>
    <property type="match status" value="2"/>
</dbReference>
<accession>A0AAV6Z699</accession>
<dbReference type="Pfam" id="PF00094">
    <property type="entry name" value="VWD"/>
    <property type="match status" value="4"/>
</dbReference>
<reference evidence="5" key="1">
    <citation type="thesis" date="2020" institute="ProQuest LLC" country="789 East Eisenhower Parkway, Ann Arbor, MI, USA">
        <title>Comparative Genomics and Chromosome Evolution.</title>
        <authorList>
            <person name="Mudd A.B."/>
        </authorList>
    </citation>
    <scope>NUCLEOTIDE SEQUENCE</scope>
    <source>
        <strain evidence="5">237g6f4</strain>
        <tissue evidence="5">Blood</tissue>
    </source>
</reference>
<evidence type="ECO:0000256" key="3">
    <source>
        <dbReference type="SAM" id="MobiDB-lite"/>
    </source>
</evidence>
<sequence length="1114" mass="121290">MPVSLLPDINIFISGSNVQVTTGFGLKVKFNGKHKVQVILPGHYSGKVCGLCGNFNGDPADDFLNPDGVLEPDSNSLGNSWQVDNDTRCTPGVDHPSNCTDDDKVTISSNSFCGIITDKNGPFKDCHDVINPLEYFDDCVYDLCETNMDKEMLCDSLQAYAESCQSSGVNIGQWRNNTFCEPKCPPNSHYEHCGTACPATCVNPGAPSTCTLPCTESCICDSGFILYGNKCVPEDKCGCWDDDKYYPVGSEFWTDDTCSTKCRCPSPGSGLVCNSDSCPSNQYCGITNGVPGCHYFTYGVCRVHNDPHYDTFDRLNHNFMGLCTYTLAKLCNSSSSPQYFNIEAKNEHRGDPTVSFVKHVIVEVYGQTVQMNKNENDRVLVNKIWTTLPVTLVGGAVTVSWTGKYVTLQTDFRLTVSYDLDTSVDVKLPSNFSGLTCGICGNFNNRRQDDYMMPNGLQATNSEQLGHSWIVEDDDPLCSPEDPDPSPPPSCTPEASEMYSTNAFCGLLISKDGPFHICNSVINPGGFFESCIFDMCALNGDPDALCSLLAAYADACQKEGISMTWRNSTFCPHPCPSNSHFTTCASACPPTCVDPYPTGNCSLPCSEGCECDAGYVVSGGTCVPESHCGCFYNDIYYKEGEQFIKDNCESQCTCEGNNTVSCLPMSCPEDEICKVQDGLLGCYKPSTAICHIYGDPHYSTFDGTVHHFQGACTYTVTETCANTSQSFSVTTRNEHRGNPSWTAINSVTLTVNGLEIYIGKNNIVEVNNVVVTLPTNVSDIIITQKGQYVTVTTNFGLELQFNGDHELFVRVKEYYKGALCGLCGTYNDNRHDDFMKPDGSIANNVNDFGNSWRVPDNEWPCDSTPPPPPVCPPSIQQEAEKKCWIIRQSNGPFKPCHAVLPPHKYYESCIFDQCVTGGSDDLVCTVLASYAAACEALGVDLGDWINNTICDPNKPSTTPSWTSTSPTHTSPTSTSPPLKTSTKVPTVSVVPASTTSEVTAFSTLKTTVSQSSSVGSTFSTIPTTSTTFVPPESGSCDVSGDPHYKTFDKQTHDFMGTCTYTLSKLCGDGGHLTNFNVEAANEHKDGNTRVSYVKYVNVDVHGYRITLEKDLVVK</sequence>
<dbReference type="PROSITE" id="PS51233">
    <property type="entry name" value="VWFD"/>
    <property type="match status" value="4"/>
</dbReference>
<comment type="caution">
    <text evidence="5">The sequence shown here is derived from an EMBL/GenBank/DDBJ whole genome shotgun (WGS) entry which is preliminary data.</text>
</comment>
<dbReference type="Pfam" id="PF08742">
    <property type="entry name" value="C8"/>
    <property type="match status" value="3"/>
</dbReference>
<dbReference type="AlphaFoldDB" id="A0AAV6Z699"/>
<organism evidence="5 6">
    <name type="scientific">Engystomops pustulosus</name>
    <name type="common">Tungara frog</name>
    <name type="synonym">Physalaemus pustulosus</name>
    <dbReference type="NCBI Taxonomy" id="76066"/>
    <lineage>
        <taxon>Eukaryota</taxon>
        <taxon>Metazoa</taxon>
        <taxon>Chordata</taxon>
        <taxon>Craniata</taxon>
        <taxon>Vertebrata</taxon>
        <taxon>Euteleostomi</taxon>
        <taxon>Amphibia</taxon>
        <taxon>Batrachia</taxon>
        <taxon>Anura</taxon>
        <taxon>Neobatrachia</taxon>
        <taxon>Hyloidea</taxon>
        <taxon>Leptodactylidae</taxon>
        <taxon>Leiuperinae</taxon>
        <taxon>Engystomops</taxon>
    </lineage>
</organism>
<keyword evidence="2" id="KW-0325">Glycoprotein</keyword>
<dbReference type="SMART" id="SM00216">
    <property type="entry name" value="VWD"/>
    <property type="match status" value="2"/>
</dbReference>
<proteinExistence type="predicted"/>
<dbReference type="Proteomes" id="UP000824782">
    <property type="component" value="Unassembled WGS sequence"/>
</dbReference>
<dbReference type="InterPro" id="IPR014853">
    <property type="entry name" value="VWF/SSPO/ZAN-like_Cys-rich_dom"/>
</dbReference>
<dbReference type="PANTHER" id="PTHR11339">
    <property type="entry name" value="EXTRACELLULAR MATRIX GLYCOPROTEIN RELATED"/>
    <property type="match status" value="1"/>
</dbReference>
<dbReference type="Pfam" id="PF12714">
    <property type="entry name" value="TILa"/>
    <property type="match status" value="2"/>
</dbReference>
<dbReference type="SUPFAM" id="SSF57567">
    <property type="entry name" value="Serine protease inhibitors"/>
    <property type="match status" value="2"/>
</dbReference>